<evidence type="ECO:0000256" key="15">
    <source>
        <dbReference type="SAM" id="MobiDB-lite"/>
    </source>
</evidence>
<dbReference type="InterPro" id="IPR000719">
    <property type="entry name" value="Prot_kinase_dom"/>
</dbReference>
<feature type="compositionally biased region" description="Low complexity" evidence="15">
    <location>
        <begin position="531"/>
        <end position="540"/>
    </location>
</feature>
<proteinExistence type="inferred from homology"/>
<dbReference type="PANTHER" id="PTHR44329:SF304">
    <property type="entry name" value="MITOGEN-ACTIVATED PROTEIN KINASE KINASE KINASE 13-LIKE ISOFORM X1"/>
    <property type="match status" value="1"/>
</dbReference>
<comment type="similarity">
    <text evidence="2 12">Belongs to the protein kinase superfamily. STE Ser/Thr protein kinase family. MAP kinase kinase kinase subfamily.</text>
</comment>
<keyword evidence="8 12" id="KW-0418">Kinase</keyword>
<evidence type="ECO:0000256" key="6">
    <source>
        <dbReference type="ARBA" id="ARBA00022679"/>
    </source>
</evidence>
<evidence type="ECO:0000256" key="2">
    <source>
        <dbReference type="ARBA" id="ARBA00006529"/>
    </source>
</evidence>
<dbReference type="GO" id="GO:0005524">
    <property type="term" value="F:ATP binding"/>
    <property type="evidence" value="ECO:0007669"/>
    <property type="project" value="UniProtKB-KW"/>
</dbReference>
<evidence type="ECO:0000256" key="4">
    <source>
        <dbReference type="ARBA" id="ARBA00022490"/>
    </source>
</evidence>
<evidence type="ECO:0000256" key="12">
    <source>
        <dbReference type="PIRNR" id="PIRNR038165"/>
    </source>
</evidence>
<keyword evidence="4" id="KW-0963">Cytoplasm</keyword>
<dbReference type="InterPro" id="IPR051681">
    <property type="entry name" value="Ser/Thr_Kinases-Pseudokinases"/>
</dbReference>
<keyword evidence="5 12" id="KW-0723">Serine/threonine-protein kinase</keyword>
<feature type="region of interest" description="Disordered" evidence="15">
    <location>
        <begin position="612"/>
        <end position="631"/>
    </location>
</feature>
<name>A0A8S1GNR9_9PELO</name>
<dbReference type="SMART" id="SM00220">
    <property type="entry name" value="S_TKc"/>
    <property type="match status" value="1"/>
</dbReference>
<evidence type="ECO:0000256" key="8">
    <source>
        <dbReference type="ARBA" id="ARBA00022777"/>
    </source>
</evidence>
<dbReference type="Proteomes" id="UP000835052">
    <property type="component" value="Unassembled WGS sequence"/>
</dbReference>
<dbReference type="AlphaFoldDB" id="A0A8S1GNR9"/>
<comment type="catalytic activity">
    <reaction evidence="11">
        <text>L-seryl-[protein] + ATP = O-phospho-L-seryl-[protein] + ADP + H(+)</text>
        <dbReference type="Rhea" id="RHEA:17989"/>
        <dbReference type="Rhea" id="RHEA-COMP:9863"/>
        <dbReference type="Rhea" id="RHEA-COMP:11604"/>
        <dbReference type="ChEBI" id="CHEBI:15378"/>
        <dbReference type="ChEBI" id="CHEBI:29999"/>
        <dbReference type="ChEBI" id="CHEBI:30616"/>
        <dbReference type="ChEBI" id="CHEBI:83421"/>
        <dbReference type="ChEBI" id="CHEBI:456216"/>
        <dbReference type="EC" id="2.7.11.25"/>
    </reaction>
</comment>
<evidence type="ECO:0000256" key="1">
    <source>
        <dbReference type="ARBA" id="ARBA00004496"/>
    </source>
</evidence>
<organism evidence="17 18">
    <name type="scientific">Caenorhabditis auriculariae</name>
    <dbReference type="NCBI Taxonomy" id="2777116"/>
    <lineage>
        <taxon>Eukaryota</taxon>
        <taxon>Metazoa</taxon>
        <taxon>Ecdysozoa</taxon>
        <taxon>Nematoda</taxon>
        <taxon>Chromadorea</taxon>
        <taxon>Rhabditida</taxon>
        <taxon>Rhabditina</taxon>
        <taxon>Rhabditomorpha</taxon>
        <taxon>Rhabditoidea</taxon>
        <taxon>Rhabditidae</taxon>
        <taxon>Peloderinae</taxon>
        <taxon>Caenorhabditis</taxon>
    </lineage>
</organism>
<dbReference type="InterPro" id="IPR001245">
    <property type="entry name" value="Ser-Thr/Tyr_kinase_cat_dom"/>
</dbReference>
<dbReference type="InterPro" id="IPR017419">
    <property type="entry name" value="MAP3K12_MAP3K13"/>
</dbReference>
<feature type="region of interest" description="Disordered" evidence="15">
    <location>
        <begin position="472"/>
        <end position="555"/>
    </location>
</feature>
<evidence type="ECO:0000256" key="5">
    <source>
        <dbReference type="ARBA" id="ARBA00022527"/>
    </source>
</evidence>
<dbReference type="Gene3D" id="3.30.200.20">
    <property type="entry name" value="Phosphorylase Kinase, domain 1"/>
    <property type="match status" value="1"/>
</dbReference>
<reference evidence="17" key="1">
    <citation type="submission" date="2020-10" db="EMBL/GenBank/DDBJ databases">
        <authorList>
            <person name="Kikuchi T."/>
        </authorList>
    </citation>
    <scope>NUCLEOTIDE SEQUENCE</scope>
    <source>
        <strain evidence="17">NKZ352</strain>
    </source>
</reference>
<dbReference type="GO" id="GO:0006950">
    <property type="term" value="P:response to stress"/>
    <property type="evidence" value="ECO:0007669"/>
    <property type="project" value="UniProtKB-ARBA"/>
</dbReference>
<comment type="subcellular location">
    <subcellularLocation>
        <location evidence="1">Cytoplasm</location>
    </subcellularLocation>
</comment>
<feature type="compositionally biased region" description="Basic and acidic residues" evidence="15">
    <location>
        <begin position="773"/>
        <end position="784"/>
    </location>
</feature>
<feature type="binding site" evidence="14">
    <location>
        <begin position="110"/>
        <end position="118"/>
    </location>
    <ligand>
        <name>ATP</name>
        <dbReference type="ChEBI" id="CHEBI:30616"/>
    </ligand>
</feature>
<dbReference type="InterPro" id="IPR008271">
    <property type="entry name" value="Ser/Thr_kinase_AS"/>
</dbReference>
<comment type="caution">
    <text evidence="17">The sequence shown here is derived from an EMBL/GenBank/DDBJ whole genome shotgun (WGS) entry which is preliminary data.</text>
</comment>
<comment type="catalytic activity">
    <reaction evidence="10">
        <text>L-threonyl-[protein] + ATP = O-phospho-L-threonyl-[protein] + ADP + H(+)</text>
        <dbReference type="Rhea" id="RHEA:46608"/>
        <dbReference type="Rhea" id="RHEA-COMP:11060"/>
        <dbReference type="Rhea" id="RHEA-COMP:11605"/>
        <dbReference type="ChEBI" id="CHEBI:15378"/>
        <dbReference type="ChEBI" id="CHEBI:30013"/>
        <dbReference type="ChEBI" id="CHEBI:30616"/>
        <dbReference type="ChEBI" id="CHEBI:61977"/>
        <dbReference type="ChEBI" id="CHEBI:456216"/>
        <dbReference type="EC" id="2.7.11.25"/>
    </reaction>
</comment>
<feature type="compositionally biased region" description="Acidic residues" evidence="15">
    <location>
        <begin position="490"/>
        <end position="501"/>
    </location>
</feature>
<keyword evidence="6 12" id="KW-0808">Transferase</keyword>
<dbReference type="Pfam" id="PF00069">
    <property type="entry name" value="Pkinase"/>
    <property type="match status" value="1"/>
</dbReference>
<feature type="region of interest" description="Disordered" evidence="15">
    <location>
        <begin position="1"/>
        <end position="23"/>
    </location>
</feature>
<accession>A0A8S1GNR9</accession>
<dbReference type="SUPFAM" id="SSF56112">
    <property type="entry name" value="Protein kinase-like (PK-like)"/>
    <property type="match status" value="1"/>
</dbReference>
<keyword evidence="7 12" id="KW-0547">Nucleotide-binding</keyword>
<dbReference type="Gene3D" id="1.10.510.10">
    <property type="entry name" value="Transferase(Phosphotransferase) domain 1"/>
    <property type="match status" value="1"/>
</dbReference>
<feature type="region of interest" description="Disordered" evidence="15">
    <location>
        <begin position="768"/>
        <end position="821"/>
    </location>
</feature>
<protein>
    <recommendedName>
        <fullName evidence="3 12">Mitogen-activated protein kinase kinase kinase</fullName>
        <ecNumber evidence="3 12">2.7.11.25</ecNumber>
    </recommendedName>
</protein>
<evidence type="ECO:0000259" key="16">
    <source>
        <dbReference type="PROSITE" id="PS50011"/>
    </source>
</evidence>
<evidence type="ECO:0000256" key="13">
    <source>
        <dbReference type="PIRSR" id="PIRSR038165-50"/>
    </source>
</evidence>
<sequence>MTTSTVMTSLDVSSRESPNQPGSFSTVTLGDAELVTQSAPNTPVAHREAKVVDLINGNGGGKMVVSGNLSSAYYRAGLGSLKNGIFACFKPAIVDDWEIPFENISNLQWLGAGSQGAVFSGDLQGRTVAVKKVRELKETDIKHLRHLSHPNIIEFVGICTAAPCYCIVMEFCSSGQLCSMLKSKRVIKKDLWSRWVRQIAEGMHYLHKNKVIHRDLKSPNILLNDSDEIKICDFGTSHLQEKLNSTLMSFCGTVSWMAPEMMKKEPCCEKVDVYSFGVVLWEMISREMPYNNVDQMAIIYGVGNNILSLPIPPSTPGGLSVLIRQCLSTRARNRPSFNHILQHLDIFQRELDEISDEDWLQRMAEWRIAAQEIQYPSTLTRKPVEPDKEYERQRKEQLKHIQDIRVMYERKIKRADRMYAELRYCLEDVYFREKKLEEREQMFEERASNHFHAHPGSRIPVVRAGPRTIRGAEQDVFTTTFHRTPSNHEEMDDMSSSEDEFSVGCPRGSPYRFSQASSSSGFPSTNSAPFSRQSSSRSSSGIAMRRPRPEPSHYWDGARGHIARCSGVSEDSGLWSGAGSCTVLNAGQPMTFSQMLYRNSDGRWSDGRIAQRRRTRKGTSFQRDSPSRIPQAEFRHPRNKANRASCPSRPQMEDEMCECDGGNCAKNTRAKSVTVARPRSPTPYDELTELSVSALPCSTSYDEALRDSAERSFSQPSHLATYLKETSPIRVVGGTNSTYVSPVTTYNNPMKQSEGENLKVLNANIDDLGSSIDSRRGPSRREGDNDASAESNTEEDKETNGNFLNSSLDSQKSTALFQSQSDEDFVPRRMIDSQSTMASSLERSLELGATRSDGLSDKEQRVRAVKETMLRHRRMNSNHMSDILDESFSSDDAVQI</sequence>
<dbReference type="PROSITE" id="PS50011">
    <property type="entry name" value="PROTEIN_KINASE_DOM"/>
    <property type="match status" value="1"/>
</dbReference>
<dbReference type="EMBL" id="CAJGYM010000001">
    <property type="protein sequence ID" value="CAD6184342.1"/>
    <property type="molecule type" value="Genomic_DNA"/>
</dbReference>
<evidence type="ECO:0000313" key="17">
    <source>
        <dbReference type="EMBL" id="CAD6184342.1"/>
    </source>
</evidence>
<evidence type="ECO:0000256" key="7">
    <source>
        <dbReference type="ARBA" id="ARBA00022741"/>
    </source>
</evidence>
<evidence type="ECO:0000256" key="10">
    <source>
        <dbReference type="ARBA" id="ARBA00047559"/>
    </source>
</evidence>
<evidence type="ECO:0000256" key="14">
    <source>
        <dbReference type="PIRSR" id="PIRSR038165-51"/>
    </source>
</evidence>
<feature type="domain" description="Protein kinase" evidence="16">
    <location>
        <begin position="104"/>
        <end position="346"/>
    </location>
</feature>
<dbReference type="EC" id="2.7.11.25" evidence="3 12"/>
<dbReference type="GO" id="GO:0005737">
    <property type="term" value="C:cytoplasm"/>
    <property type="evidence" value="ECO:0007669"/>
    <property type="project" value="UniProtKB-SubCell"/>
</dbReference>
<gene>
    <name evidence="17" type="ORF">CAUJ_LOCUS261</name>
</gene>
<evidence type="ECO:0000256" key="9">
    <source>
        <dbReference type="ARBA" id="ARBA00022840"/>
    </source>
</evidence>
<evidence type="ECO:0000313" key="18">
    <source>
        <dbReference type="Proteomes" id="UP000835052"/>
    </source>
</evidence>
<keyword evidence="18" id="KW-1185">Reference proteome</keyword>
<dbReference type="PRINTS" id="PR00109">
    <property type="entry name" value="TYRKINASE"/>
</dbReference>
<feature type="compositionally biased region" description="Polar residues" evidence="15">
    <location>
        <begin position="800"/>
        <end position="820"/>
    </location>
</feature>
<feature type="active site" description="Proton acceptor" evidence="13">
    <location>
        <position position="215"/>
    </location>
</feature>
<evidence type="ECO:0000256" key="11">
    <source>
        <dbReference type="ARBA" id="ARBA00048329"/>
    </source>
</evidence>
<dbReference type="PIRSF" id="PIRSF038165">
    <property type="entry name" value="MAPKKK12_MAPKKK13"/>
    <property type="match status" value="1"/>
</dbReference>
<feature type="binding site" evidence="14">
    <location>
        <position position="131"/>
    </location>
    <ligand>
        <name>ATP</name>
        <dbReference type="ChEBI" id="CHEBI:30616"/>
    </ligand>
</feature>
<feature type="compositionally biased region" description="Low complexity" evidence="15">
    <location>
        <begin position="514"/>
        <end position="524"/>
    </location>
</feature>
<dbReference type="InterPro" id="IPR011009">
    <property type="entry name" value="Kinase-like_dom_sf"/>
</dbReference>
<dbReference type="PANTHER" id="PTHR44329">
    <property type="entry name" value="SERINE/THREONINE-PROTEIN KINASE TNNI3K-RELATED"/>
    <property type="match status" value="1"/>
</dbReference>
<dbReference type="GO" id="GO:0004709">
    <property type="term" value="F:MAP kinase kinase kinase activity"/>
    <property type="evidence" value="ECO:0007669"/>
    <property type="project" value="UniProtKB-EC"/>
</dbReference>
<dbReference type="OrthoDB" id="339325at2759"/>
<keyword evidence="9 12" id="KW-0067">ATP-binding</keyword>
<dbReference type="PROSITE" id="PS00108">
    <property type="entry name" value="PROTEIN_KINASE_ST"/>
    <property type="match status" value="1"/>
</dbReference>
<evidence type="ECO:0000256" key="3">
    <source>
        <dbReference type="ARBA" id="ARBA00012406"/>
    </source>
</evidence>